<protein>
    <submittedName>
        <fullName evidence="6">PnbR</fullName>
    </submittedName>
</protein>
<dbReference type="Gene3D" id="1.10.10.10">
    <property type="entry name" value="Winged helix-like DNA-binding domain superfamily/Winged helix DNA-binding domain"/>
    <property type="match status" value="1"/>
</dbReference>
<dbReference type="Pfam" id="PF00126">
    <property type="entry name" value="HTH_1"/>
    <property type="match status" value="1"/>
</dbReference>
<dbReference type="GO" id="GO:0003677">
    <property type="term" value="F:DNA binding"/>
    <property type="evidence" value="ECO:0007669"/>
    <property type="project" value="UniProtKB-KW"/>
</dbReference>
<dbReference type="InterPro" id="IPR005119">
    <property type="entry name" value="LysR_subst-bd"/>
</dbReference>
<sequence>MQDFCHQIYCCAHDSELFAMIAFDKLDLNLIRVFDAVMEERSVLRASQRLHLSQSAVSHALSRLREGLGQEIFVRTGKGMSPTSYALEISGALHAALLSMSKALSQAATPFSPQSVCRSFVIAANDYVSATLLPQLNHQLSKVAPGIDLQITPATRLDLAEQIDLGRIDVAIGTFRSVPERFRTKPVLFQDEVFICSGTHPISANKPQLQDLVRYPLAVVSLGGEGEGMLSGYILERGLARQAQMYDRTALEQALNEAGLSMRRQIVLPHFLALPMLLEGSELLAIVPQPLARTFARTLGFKIKPLPYPAARQQLDLIWHSSNDNDPAQLWLHEQISEAANEISRLQD</sequence>
<dbReference type="PANTHER" id="PTHR30118:SF15">
    <property type="entry name" value="TRANSCRIPTIONAL REGULATORY PROTEIN"/>
    <property type="match status" value="1"/>
</dbReference>
<evidence type="ECO:0000313" key="6">
    <source>
        <dbReference type="EMBL" id="AAG01542.1"/>
    </source>
</evidence>
<dbReference type="PANTHER" id="PTHR30118">
    <property type="entry name" value="HTH-TYPE TRANSCRIPTIONAL REGULATOR LEUO-RELATED"/>
    <property type="match status" value="1"/>
</dbReference>
<dbReference type="InterPro" id="IPR036390">
    <property type="entry name" value="WH_DNA-bd_sf"/>
</dbReference>
<dbReference type="AlphaFoldDB" id="Q9FD34"/>
<evidence type="ECO:0000256" key="2">
    <source>
        <dbReference type="ARBA" id="ARBA00023015"/>
    </source>
</evidence>
<reference evidence="6" key="1">
    <citation type="journal article" date="2001" name="J. Bacteriol.">
        <title>Cloning and characterisation of the pnb genes, encoding enzymes for 4-nitrobenzoate catabolism in Pseudomonas putida TW3.</title>
        <authorList>
            <person name="Hughes M.A."/>
            <person name="Williams P.A."/>
        </authorList>
    </citation>
    <scope>NUCLEOTIDE SEQUENCE</scope>
    <source>
        <strain evidence="6">TW3</strain>
    </source>
</reference>
<proteinExistence type="inferred from homology"/>
<organism evidence="6">
    <name type="scientific">Pseudomonas putida</name>
    <name type="common">Arthrobacter siderocapsulatus</name>
    <dbReference type="NCBI Taxonomy" id="303"/>
    <lineage>
        <taxon>Bacteria</taxon>
        <taxon>Pseudomonadati</taxon>
        <taxon>Pseudomonadota</taxon>
        <taxon>Gammaproteobacteria</taxon>
        <taxon>Pseudomonadales</taxon>
        <taxon>Pseudomonadaceae</taxon>
        <taxon>Pseudomonas</taxon>
    </lineage>
</organism>
<dbReference type="Pfam" id="PF03466">
    <property type="entry name" value="LysR_substrate"/>
    <property type="match status" value="1"/>
</dbReference>
<dbReference type="SUPFAM" id="SSF53850">
    <property type="entry name" value="Periplasmic binding protein-like II"/>
    <property type="match status" value="1"/>
</dbReference>
<dbReference type="InterPro" id="IPR036388">
    <property type="entry name" value="WH-like_DNA-bd_sf"/>
</dbReference>
<evidence type="ECO:0000259" key="5">
    <source>
        <dbReference type="PROSITE" id="PS50931"/>
    </source>
</evidence>
<name>Q9FD34_PSEPU</name>
<dbReference type="GO" id="GO:0003700">
    <property type="term" value="F:DNA-binding transcription factor activity"/>
    <property type="evidence" value="ECO:0007669"/>
    <property type="project" value="InterPro"/>
</dbReference>
<dbReference type="PRINTS" id="PR00039">
    <property type="entry name" value="HTHLYSR"/>
</dbReference>
<dbReference type="SUPFAM" id="SSF46785">
    <property type="entry name" value="Winged helix' DNA-binding domain"/>
    <property type="match status" value="1"/>
</dbReference>
<evidence type="ECO:0000256" key="1">
    <source>
        <dbReference type="ARBA" id="ARBA00009437"/>
    </source>
</evidence>
<keyword evidence="2" id="KW-0805">Transcription regulation</keyword>
<accession>Q9FD34</accession>
<comment type="similarity">
    <text evidence="1">Belongs to the LysR transcriptional regulatory family.</text>
</comment>
<feature type="domain" description="HTH lysR-type" evidence="5">
    <location>
        <begin position="26"/>
        <end position="83"/>
    </location>
</feature>
<dbReference type="CDD" id="cd08469">
    <property type="entry name" value="PBP2_PnbR"/>
    <property type="match status" value="1"/>
</dbReference>
<dbReference type="PROSITE" id="PS50931">
    <property type="entry name" value="HTH_LYSR"/>
    <property type="match status" value="1"/>
</dbReference>
<keyword evidence="3" id="KW-0238">DNA-binding</keyword>
<keyword evidence="4" id="KW-0804">Transcription</keyword>
<dbReference type="Gene3D" id="3.40.190.10">
    <property type="entry name" value="Periplasmic binding protein-like II"/>
    <property type="match status" value="4"/>
</dbReference>
<dbReference type="InterPro" id="IPR050389">
    <property type="entry name" value="LysR-type_TF"/>
</dbReference>
<evidence type="ECO:0000256" key="4">
    <source>
        <dbReference type="ARBA" id="ARBA00023163"/>
    </source>
</evidence>
<dbReference type="InterPro" id="IPR000847">
    <property type="entry name" value="LysR_HTH_N"/>
</dbReference>
<dbReference type="EMBL" id="AF292094">
    <property type="protein sequence ID" value="AAG01542.1"/>
    <property type="molecule type" value="Genomic_DNA"/>
</dbReference>
<gene>
    <name evidence="6" type="primary">pnbR</name>
</gene>
<evidence type="ECO:0000256" key="3">
    <source>
        <dbReference type="ARBA" id="ARBA00023125"/>
    </source>
</evidence>